<dbReference type="Proteomes" id="UP000887574">
    <property type="component" value="Unplaced"/>
</dbReference>
<feature type="domain" description="HAT C-terminal dimerisation" evidence="1">
    <location>
        <begin position="55"/>
        <end position="120"/>
    </location>
</feature>
<dbReference type="AlphaFoldDB" id="A0A915DCX5"/>
<dbReference type="InterPro" id="IPR012337">
    <property type="entry name" value="RNaseH-like_sf"/>
</dbReference>
<dbReference type="Pfam" id="PF05699">
    <property type="entry name" value="Dimer_Tnp_hAT"/>
    <property type="match status" value="1"/>
</dbReference>
<proteinExistence type="predicted"/>
<dbReference type="GO" id="GO:0046983">
    <property type="term" value="F:protein dimerization activity"/>
    <property type="evidence" value="ECO:0007669"/>
    <property type="project" value="InterPro"/>
</dbReference>
<dbReference type="SUPFAM" id="SSF53098">
    <property type="entry name" value="Ribonuclease H-like"/>
    <property type="match status" value="1"/>
</dbReference>
<evidence type="ECO:0000313" key="3">
    <source>
        <dbReference type="WBParaSite" id="jg18106"/>
    </source>
</evidence>
<reference evidence="3" key="1">
    <citation type="submission" date="2022-11" db="UniProtKB">
        <authorList>
            <consortium name="WormBaseParasite"/>
        </authorList>
    </citation>
    <scope>IDENTIFICATION</scope>
</reference>
<dbReference type="InterPro" id="IPR008906">
    <property type="entry name" value="HATC_C_dom"/>
</dbReference>
<accession>A0A915DCX5</accession>
<evidence type="ECO:0000259" key="1">
    <source>
        <dbReference type="Pfam" id="PF05699"/>
    </source>
</evidence>
<keyword evidence="2" id="KW-1185">Reference proteome</keyword>
<sequence>MSFIMLAEKEVNYDAVVELTIQIAPEIAEDDALFNEVSELNHLLQCIPDEIFAKDSAEEKWMKIFQGNDTLPNLFKVISIVMSIQVANAFVERVFSLCGAQWTKDRNSLEPETVKALLQVRVIFDLACPDMFHLLMKNSALRDQICGQEKYE</sequence>
<evidence type="ECO:0000313" key="2">
    <source>
        <dbReference type="Proteomes" id="UP000887574"/>
    </source>
</evidence>
<organism evidence="2 3">
    <name type="scientific">Ditylenchus dipsaci</name>
    <dbReference type="NCBI Taxonomy" id="166011"/>
    <lineage>
        <taxon>Eukaryota</taxon>
        <taxon>Metazoa</taxon>
        <taxon>Ecdysozoa</taxon>
        <taxon>Nematoda</taxon>
        <taxon>Chromadorea</taxon>
        <taxon>Rhabditida</taxon>
        <taxon>Tylenchina</taxon>
        <taxon>Tylenchomorpha</taxon>
        <taxon>Sphaerularioidea</taxon>
        <taxon>Anguinidae</taxon>
        <taxon>Anguininae</taxon>
        <taxon>Ditylenchus</taxon>
    </lineage>
</organism>
<dbReference type="WBParaSite" id="jg18106">
    <property type="protein sequence ID" value="jg18106"/>
    <property type="gene ID" value="jg18106"/>
</dbReference>
<protein>
    <submittedName>
        <fullName evidence="3">HAT C-terminal dimerisation domain-containing protein</fullName>
    </submittedName>
</protein>
<name>A0A915DCX5_9BILA</name>